<reference evidence="3" key="1">
    <citation type="submission" date="2023-07" db="EMBL/GenBank/DDBJ databases">
        <authorList>
            <consortium name="AG Swart"/>
            <person name="Singh M."/>
            <person name="Singh A."/>
            <person name="Seah K."/>
            <person name="Emmerich C."/>
        </authorList>
    </citation>
    <scope>NUCLEOTIDE SEQUENCE</scope>
    <source>
        <strain evidence="3">DP1</strain>
    </source>
</reference>
<proteinExistence type="predicted"/>
<evidence type="ECO:0000313" key="4">
    <source>
        <dbReference type="Proteomes" id="UP001295684"/>
    </source>
</evidence>
<gene>
    <name evidence="3" type="ORF">ECRASSUSDP1_LOCUS2382</name>
</gene>
<feature type="region of interest" description="Disordered" evidence="2">
    <location>
        <begin position="51"/>
        <end position="87"/>
    </location>
</feature>
<feature type="compositionally biased region" description="Polar residues" evidence="2">
    <location>
        <begin position="55"/>
        <end position="67"/>
    </location>
</feature>
<protein>
    <submittedName>
        <fullName evidence="3">Uncharacterized protein</fullName>
    </submittedName>
</protein>
<dbReference type="EMBL" id="CAMPGE010002272">
    <property type="protein sequence ID" value="CAI2361073.1"/>
    <property type="molecule type" value="Genomic_DNA"/>
</dbReference>
<evidence type="ECO:0000256" key="1">
    <source>
        <dbReference type="SAM" id="Coils"/>
    </source>
</evidence>
<keyword evidence="1" id="KW-0175">Coiled coil</keyword>
<evidence type="ECO:0000313" key="3">
    <source>
        <dbReference type="EMBL" id="CAI2361073.1"/>
    </source>
</evidence>
<evidence type="ECO:0000256" key="2">
    <source>
        <dbReference type="SAM" id="MobiDB-lite"/>
    </source>
</evidence>
<sequence length="516" mass="60877">MYTGINQSWNSKRTASTNRSFNFPSQQIRPFVPQNSYPRQEFSAPQFEARGDHSYNYQNSPNPLNSFRRQRENRNSSMTHDVPGILNFPEVDSNRSLRKLVLDPRGKERASNKNLQMRYLHDKPNRPVNSTNDPLDSFFSKINEDKKTSFRRENIALMARLQIAEENNKKLKREQQMRKEHALQKKLEEMRINDTLRLNLKEQAEAERIRNLKNLEAEEERKHAEEEIKAQGEPRHVTMMLNRLEREAAERQTKNDLDRIDKDDLLKDLPLYNNSNNDTITPDQINTSVKKKTKPHSSRAIKRIKEKILKSVNKKVSPLGKFRGIAKAIVQLFFLMNFTKKYKKVSRSLMEKNISIVYSSSLVMAKNWFIEKIPVFFRQIINYEGSLDFTVSNNDYINDKISQKRFKKARPIISYFFKRLLKITTIKEMPQQMIKFLVDFFKHGAPVDPTSITLFERDRISVDEFNTYYDMDQKSKDFLRIYFLFGKALIFLTMLDEDAFSNVKVKTLILVDKSKL</sequence>
<organism evidence="3 4">
    <name type="scientific">Euplotes crassus</name>
    <dbReference type="NCBI Taxonomy" id="5936"/>
    <lineage>
        <taxon>Eukaryota</taxon>
        <taxon>Sar</taxon>
        <taxon>Alveolata</taxon>
        <taxon>Ciliophora</taxon>
        <taxon>Intramacronucleata</taxon>
        <taxon>Spirotrichea</taxon>
        <taxon>Hypotrichia</taxon>
        <taxon>Euplotida</taxon>
        <taxon>Euplotidae</taxon>
        <taxon>Moneuplotes</taxon>
    </lineage>
</organism>
<accession>A0AAD1U936</accession>
<comment type="caution">
    <text evidence="3">The sequence shown here is derived from an EMBL/GenBank/DDBJ whole genome shotgun (WGS) entry which is preliminary data.</text>
</comment>
<feature type="coiled-coil region" evidence="1">
    <location>
        <begin position="154"/>
        <end position="229"/>
    </location>
</feature>
<dbReference type="AlphaFoldDB" id="A0AAD1U936"/>
<keyword evidence="4" id="KW-1185">Reference proteome</keyword>
<dbReference type="Proteomes" id="UP001295684">
    <property type="component" value="Unassembled WGS sequence"/>
</dbReference>
<feature type="region of interest" description="Disordered" evidence="2">
    <location>
        <begin position="1"/>
        <end position="38"/>
    </location>
</feature>
<name>A0AAD1U936_EUPCR</name>